<sequence length="438" mass="45671">MSTEQTTATIVDGTQRLDVSVPVGTTVSGVLAQLERPLWNIELVDELGRTVPATESFGTQIPPGAVLHLRDTTATTAQRDDARNSERTGTGAMPGWAAAVAVVVLAGLTTVLSTVLSEHRSIAVMVALFLVLTLVSAQLVRGGRVTRSIWWAIAAPLPVAIGVTGLISLPTLATGWAFALAVCWAAAVAAFGVRAWKRHEYTDAATRVWLFPAIGLSMISLAQMPDGIAGPVLLAVGVMGLAFAPMLSLKVPENQLLHLNTVMLTTDSVHAPDAPEPARVTMPRARRTVRLGNGLRITAVLLACVAMLVGSALTAGRIRLDSVEGWSSLVAFVLGLVVFVLNPRTARDQFTRWAPRLTAMAVLLAGALLSSAAAAVWWWLAVAAIGVAAIGTGVALARNVYAPAMTRLGDIIGQISLALAVPAAAVAAGAFTLTRTMG</sequence>
<feature type="transmembrane region" description="Helical" evidence="1">
    <location>
        <begin position="149"/>
        <end position="169"/>
    </location>
</feature>
<feature type="transmembrane region" description="Helical" evidence="1">
    <location>
        <begin position="294"/>
        <end position="313"/>
    </location>
</feature>
<evidence type="ECO:0000313" key="2">
    <source>
        <dbReference type="EMBL" id="WFP16797.1"/>
    </source>
</evidence>
<keyword evidence="1" id="KW-1133">Transmembrane helix</keyword>
<accession>A0ABY8H860</accession>
<feature type="transmembrane region" description="Helical" evidence="1">
    <location>
        <begin position="205"/>
        <end position="222"/>
    </location>
</feature>
<evidence type="ECO:0000313" key="3">
    <source>
        <dbReference type="Proteomes" id="UP001219037"/>
    </source>
</evidence>
<feature type="transmembrane region" description="Helical" evidence="1">
    <location>
        <begin position="376"/>
        <end position="396"/>
    </location>
</feature>
<evidence type="ECO:0000256" key="1">
    <source>
        <dbReference type="SAM" id="Phobius"/>
    </source>
</evidence>
<feature type="transmembrane region" description="Helical" evidence="1">
    <location>
        <begin position="96"/>
        <end position="116"/>
    </location>
</feature>
<dbReference type="EMBL" id="CP121252">
    <property type="protein sequence ID" value="WFP16797.1"/>
    <property type="molecule type" value="Genomic_DNA"/>
</dbReference>
<evidence type="ECO:0008006" key="4">
    <source>
        <dbReference type="Google" id="ProtNLM"/>
    </source>
</evidence>
<reference evidence="2 3" key="1">
    <citation type="submission" date="2023-04" db="EMBL/GenBank/DDBJ databases">
        <title>Funneling lignin-derived compounds into biodiesel using alkali-halophilic Citricoccus sp. P2.</title>
        <authorList>
            <person name="Luo C.-B."/>
        </authorList>
    </citation>
    <scope>NUCLEOTIDE SEQUENCE [LARGE SCALE GENOMIC DNA]</scope>
    <source>
        <strain evidence="2 3">P2</strain>
    </source>
</reference>
<gene>
    <name evidence="2" type="ORF">P8192_01320</name>
</gene>
<organism evidence="2 3">
    <name type="scientific">Citricoccus muralis</name>
    <dbReference type="NCBI Taxonomy" id="169134"/>
    <lineage>
        <taxon>Bacteria</taxon>
        <taxon>Bacillati</taxon>
        <taxon>Actinomycetota</taxon>
        <taxon>Actinomycetes</taxon>
        <taxon>Micrococcales</taxon>
        <taxon>Micrococcaceae</taxon>
        <taxon>Citricoccus</taxon>
    </lineage>
</organism>
<name>A0ABY8H860_9MICC</name>
<feature type="transmembrane region" description="Helical" evidence="1">
    <location>
        <begin position="325"/>
        <end position="341"/>
    </location>
</feature>
<keyword evidence="1" id="KW-0472">Membrane</keyword>
<keyword evidence="3" id="KW-1185">Reference proteome</keyword>
<dbReference type="RefSeq" id="WP_278157889.1">
    <property type="nucleotide sequence ID" value="NZ_CP121252.1"/>
</dbReference>
<feature type="transmembrane region" description="Helical" evidence="1">
    <location>
        <begin position="175"/>
        <end position="193"/>
    </location>
</feature>
<feature type="transmembrane region" description="Helical" evidence="1">
    <location>
        <begin position="408"/>
        <end position="433"/>
    </location>
</feature>
<feature type="transmembrane region" description="Helical" evidence="1">
    <location>
        <begin position="122"/>
        <end position="140"/>
    </location>
</feature>
<feature type="transmembrane region" description="Helical" evidence="1">
    <location>
        <begin position="228"/>
        <end position="249"/>
    </location>
</feature>
<dbReference type="Proteomes" id="UP001219037">
    <property type="component" value="Chromosome"/>
</dbReference>
<proteinExistence type="predicted"/>
<keyword evidence="1" id="KW-0812">Transmembrane</keyword>
<protein>
    <recommendedName>
        <fullName evidence="4">Type VII secretion integral membrane protein EccD</fullName>
    </recommendedName>
</protein>